<dbReference type="GO" id="GO:0016614">
    <property type="term" value="F:oxidoreductase activity, acting on CH-OH group of donors"/>
    <property type="evidence" value="ECO:0007669"/>
    <property type="project" value="InterPro"/>
</dbReference>
<dbReference type="PRINTS" id="PR00420">
    <property type="entry name" value="RNGMNOXGNASE"/>
</dbReference>
<dbReference type="InterPro" id="IPR036188">
    <property type="entry name" value="FAD/NAD-bd_sf"/>
</dbReference>
<feature type="binding site" evidence="5">
    <location>
        <begin position="531"/>
        <end position="532"/>
    </location>
    <ligand>
        <name>FAD</name>
        <dbReference type="ChEBI" id="CHEBI:57692"/>
    </ligand>
</feature>
<feature type="binding site" evidence="5">
    <location>
        <position position="279"/>
    </location>
    <ligand>
        <name>FAD</name>
        <dbReference type="ChEBI" id="CHEBI:57692"/>
    </ligand>
</feature>
<feature type="domain" description="Glucose-methanol-choline oxidoreductase C-terminal" evidence="9">
    <location>
        <begin position="407"/>
        <end position="539"/>
    </location>
</feature>
<feature type="compositionally biased region" description="Low complexity" evidence="6">
    <location>
        <begin position="1"/>
        <end position="14"/>
    </location>
</feature>
<dbReference type="PANTHER" id="PTHR46056:SF12">
    <property type="entry name" value="LONG-CHAIN-ALCOHOL OXIDASE"/>
    <property type="match status" value="1"/>
</dbReference>
<dbReference type="Pfam" id="PF00732">
    <property type="entry name" value="GMC_oxred_N"/>
    <property type="match status" value="1"/>
</dbReference>
<dbReference type="Pfam" id="PF00890">
    <property type="entry name" value="FAD_binding_2"/>
    <property type="match status" value="1"/>
</dbReference>
<dbReference type="OrthoDB" id="9798604at2"/>
<protein>
    <submittedName>
        <fullName evidence="10">FAD-dependent oxidoreductase</fullName>
    </submittedName>
</protein>
<feature type="domain" description="FAD-dependent oxidoreductase 2 FAD-binding" evidence="8">
    <location>
        <begin position="93"/>
        <end position="125"/>
    </location>
</feature>
<feature type="region of interest" description="Disordered" evidence="6">
    <location>
        <begin position="1"/>
        <end position="79"/>
    </location>
</feature>
<name>A0A3N0GU93_9ACTN</name>
<dbReference type="Gene3D" id="3.50.50.60">
    <property type="entry name" value="FAD/NAD(P)-binding domain"/>
    <property type="match status" value="2"/>
</dbReference>
<keyword evidence="2" id="KW-0285">Flavoprotein</keyword>
<accession>A0A3N0GU93</accession>
<dbReference type="PIRSF" id="PIRSF000137">
    <property type="entry name" value="Alcohol_oxidase"/>
    <property type="match status" value="1"/>
</dbReference>
<dbReference type="InterPro" id="IPR007867">
    <property type="entry name" value="GMC_OxRtase_C"/>
</dbReference>
<evidence type="ECO:0000259" key="7">
    <source>
        <dbReference type="Pfam" id="PF00732"/>
    </source>
</evidence>
<evidence type="ECO:0000259" key="8">
    <source>
        <dbReference type="Pfam" id="PF00890"/>
    </source>
</evidence>
<dbReference type="InterPro" id="IPR012132">
    <property type="entry name" value="GMC_OxRdtase"/>
</dbReference>
<dbReference type="PANTHER" id="PTHR46056">
    <property type="entry name" value="LONG-CHAIN-ALCOHOL OXIDASE"/>
    <property type="match status" value="1"/>
</dbReference>
<dbReference type="Pfam" id="PF05199">
    <property type="entry name" value="GMC_oxred_C"/>
    <property type="match status" value="1"/>
</dbReference>
<dbReference type="EMBL" id="RJSF01000019">
    <property type="protein sequence ID" value="RNM16024.1"/>
    <property type="molecule type" value="Genomic_DNA"/>
</dbReference>
<evidence type="ECO:0000313" key="10">
    <source>
        <dbReference type="EMBL" id="RNM16024.1"/>
    </source>
</evidence>
<dbReference type="InterPro" id="IPR000172">
    <property type="entry name" value="GMC_OxRdtase_N"/>
</dbReference>
<dbReference type="AlphaFoldDB" id="A0A3N0GU93"/>
<evidence type="ECO:0000256" key="2">
    <source>
        <dbReference type="ARBA" id="ARBA00022630"/>
    </source>
</evidence>
<gene>
    <name evidence="10" type="ORF">EFL26_07680</name>
</gene>
<reference evidence="10 11" key="1">
    <citation type="submission" date="2018-11" db="EMBL/GenBank/DDBJ databases">
        <authorList>
            <person name="Li F."/>
        </authorList>
    </citation>
    <scope>NUCLEOTIDE SEQUENCE [LARGE SCALE GENOMIC DNA]</scope>
    <source>
        <strain evidence="10 11">Gsoil 818</strain>
    </source>
</reference>
<dbReference type="Proteomes" id="UP000279994">
    <property type="component" value="Unassembled WGS sequence"/>
</dbReference>
<keyword evidence="11" id="KW-1185">Reference proteome</keyword>
<comment type="caution">
    <text evidence="10">The sequence shown here is derived from an EMBL/GenBank/DDBJ whole genome shotgun (WGS) entry which is preliminary data.</text>
</comment>
<evidence type="ECO:0000256" key="1">
    <source>
        <dbReference type="ARBA" id="ARBA00010790"/>
    </source>
</evidence>
<sequence length="551" mass="58020">MPGPRRPGVLARVPPARRRGGRAVPDGPSRQHAGRRGCRGSAGEGRRRTQLGRPPGEPAGRCSAARGGGVPQAGAEPRPGGVVRGCRVVSSYDVVVVGSGPGGSVTARECARAGLRVLVVEEGERVEPGAVPAYSLEQMRRQYRNQGLTVALGRPPIAYTEAACAGGGSEVNSGLYHRPSAELLDAWSREHAVEALTLPDVEPWLGTVEDRLQVQGRAGELPPASAALARGAERLGWAGLDVPRWAVPGPGHPEKQTMTRTYLADALEAGAELACGSRVDRLDVHDGRVRGVVVAGRTVTSERVVVAAGAVQSPALLQRSGVPVSGRGLAVHPTVKVVAEFAEDVNDPADLATYQVKEFAPALTLGGSASRPSLIALALSERGWSVAGEPREAWRRQQVYYAAIRSRGRGRVRSVPGFRDPVVTYRLTREDLALLRSGLARLMHLLLAAGATRLLPSYAGAMTVTTNADVAPAAAAMTRSRAALMSVHLTGTLPLGERRGGVVDSWGRVRDVTNLWVNDASLLPDAPGINPQGTLMAIAHRNVDRLLRGDG</sequence>
<evidence type="ECO:0000256" key="4">
    <source>
        <dbReference type="ARBA" id="ARBA00023002"/>
    </source>
</evidence>
<organism evidence="10 11">
    <name type="scientific">Nocardioides pocheonensis</name>
    <dbReference type="NCBI Taxonomy" id="661485"/>
    <lineage>
        <taxon>Bacteria</taxon>
        <taxon>Bacillati</taxon>
        <taxon>Actinomycetota</taxon>
        <taxon>Actinomycetes</taxon>
        <taxon>Propionibacteriales</taxon>
        <taxon>Nocardioidaceae</taxon>
        <taxon>Nocardioides</taxon>
    </lineage>
</organism>
<evidence type="ECO:0000256" key="3">
    <source>
        <dbReference type="ARBA" id="ARBA00022827"/>
    </source>
</evidence>
<comment type="similarity">
    <text evidence="1">Belongs to the GMC oxidoreductase family.</text>
</comment>
<dbReference type="InterPro" id="IPR003953">
    <property type="entry name" value="FAD-dep_OxRdtase_2_FAD-bd"/>
</dbReference>
<feature type="domain" description="Glucose-methanol-choline oxidoreductase N-terminal" evidence="7">
    <location>
        <begin position="143"/>
        <end position="333"/>
    </location>
</feature>
<evidence type="ECO:0000313" key="11">
    <source>
        <dbReference type="Proteomes" id="UP000279994"/>
    </source>
</evidence>
<dbReference type="SUPFAM" id="SSF51905">
    <property type="entry name" value="FAD/NAD(P)-binding domain"/>
    <property type="match status" value="1"/>
</dbReference>
<evidence type="ECO:0000256" key="5">
    <source>
        <dbReference type="PIRSR" id="PIRSR000137-2"/>
    </source>
</evidence>
<keyword evidence="3 5" id="KW-0274">FAD</keyword>
<proteinExistence type="inferred from homology"/>
<evidence type="ECO:0000256" key="6">
    <source>
        <dbReference type="SAM" id="MobiDB-lite"/>
    </source>
</evidence>
<evidence type="ECO:0000259" key="9">
    <source>
        <dbReference type="Pfam" id="PF05199"/>
    </source>
</evidence>
<comment type="cofactor">
    <cofactor evidence="5">
        <name>FAD</name>
        <dbReference type="ChEBI" id="CHEBI:57692"/>
    </cofactor>
</comment>
<dbReference type="GO" id="GO:0050660">
    <property type="term" value="F:flavin adenine dinucleotide binding"/>
    <property type="evidence" value="ECO:0007669"/>
    <property type="project" value="InterPro"/>
</dbReference>
<keyword evidence="4" id="KW-0560">Oxidoreductase</keyword>